<dbReference type="InterPro" id="IPR031915">
    <property type="entry name" value="Clr2_N"/>
</dbReference>
<dbReference type="GO" id="GO:0031934">
    <property type="term" value="C:mating-type region heterochromatin"/>
    <property type="evidence" value="ECO:0007669"/>
    <property type="project" value="TreeGrafter"/>
</dbReference>
<dbReference type="GO" id="GO:0033553">
    <property type="term" value="C:rDNA heterochromatin"/>
    <property type="evidence" value="ECO:0007669"/>
    <property type="project" value="TreeGrafter"/>
</dbReference>
<dbReference type="GO" id="GO:0070824">
    <property type="term" value="C:SHREC complex"/>
    <property type="evidence" value="ECO:0007669"/>
    <property type="project" value="InterPro"/>
</dbReference>
<dbReference type="GO" id="GO:0030466">
    <property type="term" value="P:silent mating-type cassette heterochromatin formation"/>
    <property type="evidence" value="ECO:0007669"/>
    <property type="project" value="TreeGrafter"/>
</dbReference>
<dbReference type="Proteomes" id="UP000306954">
    <property type="component" value="Unassembled WGS sequence"/>
</dbReference>
<dbReference type="Pfam" id="PF16761">
    <property type="entry name" value="Clr2_transil"/>
    <property type="match status" value="1"/>
</dbReference>
<dbReference type="AlphaFoldDB" id="A0A4T0I061"/>
<evidence type="ECO:0000313" key="3">
    <source>
        <dbReference type="EMBL" id="TIB16707.1"/>
    </source>
</evidence>
<protein>
    <submittedName>
        <fullName evidence="3">Uncharacterized protein</fullName>
    </submittedName>
</protein>
<feature type="domain" description="Cryptic loci regulator 2 C-terminal" evidence="1">
    <location>
        <begin position="635"/>
        <end position="750"/>
    </location>
</feature>
<evidence type="ECO:0000313" key="4">
    <source>
        <dbReference type="Proteomes" id="UP000306954"/>
    </source>
</evidence>
<proteinExistence type="predicted"/>
<evidence type="ECO:0000259" key="2">
    <source>
        <dbReference type="Pfam" id="PF16761"/>
    </source>
</evidence>
<dbReference type="PANTHER" id="PTHR38046:SF1">
    <property type="entry name" value="CRYPTIC LOCI REGULATOR 2"/>
    <property type="match status" value="1"/>
</dbReference>
<gene>
    <name evidence="3" type="ORF">E3P90_00400</name>
</gene>
<reference evidence="3 4" key="1">
    <citation type="submission" date="2019-03" db="EMBL/GenBank/DDBJ databases">
        <title>Sequencing 23 genomes of Wallemia ichthyophaga.</title>
        <authorList>
            <person name="Gostincar C."/>
        </authorList>
    </citation>
    <scope>NUCLEOTIDE SEQUENCE [LARGE SCALE GENOMIC DNA]</scope>
    <source>
        <strain evidence="3 4">EXF-8621</strain>
    </source>
</reference>
<organism evidence="3 4">
    <name type="scientific">Wallemia ichthyophaga</name>
    <dbReference type="NCBI Taxonomy" id="245174"/>
    <lineage>
        <taxon>Eukaryota</taxon>
        <taxon>Fungi</taxon>
        <taxon>Dikarya</taxon>
        <taxon>Basidiomycota</taxon>
        <taxon>Wallemiomycotina</taxon>
        <taxon>Wallemiomycetes</taxon>
        <taxon>Wallemiales</taxon>
        <taxon>Wallemiaceae</taxon>
        <taxon>Wallemia</taxon>
    </lineage>
</organism>
<dbReference type="Pfam" id="PF10383">
    <property type="entry name" value="Clr2"/>
    <property type="match status" value="1"/>
</dbReference>
<feature type="domain" description="Cryptic loci regulator 2 N-terminal" evidence="2">
    <location>
        <begin position="343"/>
        <end position="407"/>
    </location>
</feature>
<dbReference type="InterPro" id="IPR018839">
    <property type="entry name" value="Tscrpt-silencing_Clr2_C"/>
</dbReference>
<dbReference type="PANTHER" id="PTHR38046">
    <property type="entry name" value="CRYPTIC LOCI REGULATOR 2"/>
    <property type="match status" value="1"/>
</dbReference>
<accession>A0A4T0I061</accession>
<dbReference type="EMBL" id="SPOF01000003">
    <property type="protein sequence ID" value="TIB16707.1"/>
    <property type="molecule type" value="Genomic_DNA"/>
</dbReference>
<dbReference type="InterPro" id="IPR038986">
    <property type="entry name" value="Clr2"/>
</dbReference>
<name>A0A4T0I061_WALIC</name>
<comment type="caution">
    <text evidence="3">The sequence shown here is derived from an EMBL/GenBank/DDBJ whole genome shotgun (WGS) entry which is preliminary data.</text>
</comment>
<evidence type="ECO:0000259" key="1">
    <source>
        <dbReference type="Pfam" id="PF10383"/>
    </source>
</evidence>
<sequence length="830" mass="94394">MQIVQTSLILIRNLSSTANVRLLSRRPVLIALLDLFIKLERTHEDDDSVFHLAFVIVSSIIENEDVDTVWNILDTFEDEPLTPPQAAFIKCLDAYIHQSGPGNLKALFLIPFLMRTLDFCRTSMLSSTSAQGEPDPRLGSVVQTSLVAAETFTVFQSAFEETRNHPLLASARSSQLPELAVGALEASLEFLPSIKPFSKESEHDDPLKQFANFKPALMRLISVVAGSDADVKERIGSVGGLRACMNCAHVDMRESCEFEIDFEALFNLTKLKEKVLSSPSLYFSRTIQAISNVSAILLNPKAMLSSKVDYELKDKDSSSYKKYLKRAGEDIANALGFEDPHLYQLQSLPEGYRLYAFDSKENGINQKVTFLFGSIHVKKFTSIKAFTPHAVWLKTDRKQRHENCKCNKRYHVKHTLRSEAIRVTMKDPGPPPPTNKTVVRQQDYTIQPQTVAPQKLDRDRSTPSLLRLYELCWVRLDRQGLPFLPPPDIATEQHKLFVDNNYKIDYWPGEVVDFQFNVEVRDGQPIHKRQFEVFLLGTKTLVMVDEDRIRPYLSLIVQQKHFPPTYFPLPRFQNKPDVLFENISDIPHIANQDVYDRALALTVGIRASWNLKHHVTPIDHYQLIVKYQPEPLDCFKGIWLGGEMIWLGDMVRLHRSVGIEGGQPENASSICMLVYYLIALDSTVHAVGALYAVEPTNEPAKPLKHYPDIMLDQEAQRHIPLPPSGHKWSRLAQGKHHTIPIDVIGGRYYPKVQCESGTIKNQLMGLEPADDATIMSFNYHEDESSFKPYVLSVDRNISVTEAEKLSQLYYLEQWKSFISQLQELGRSRMA</sequence>